<dbReference type="AlphaFoldDB" id="A0AAP0EGF2"/>
<dbReference type="EMBL" id="JBBNAG010000012">
    <property type="protein sequence ID" value="KAK9088898.1"/>
    <property type="molecule type" value="Genomic_DNA"/>
</dbReference>
<comment type="caution">
    <text evidence="1">The sequence shown here is derived from an EMBL/GenBank/DDBJ whole genome shotgun (WGS) entry which is preliminary data.</text>
</comment>
<gene>
    <name evidence="1" type="ORF">Scep_027980</name>
</gene>
<evidence type="ECO:0000313" key="2">
    <source>
        <dbReference type="Proteomes" id="UP001419268"/>
    </source>
</evidence>
<evidence type="ECO:0000313" key="1">
    <source>
        <dbReference type="EMBL" id="KAK9088898.1"/>
    </source>
</evidence>
<proteinExistence type="predicted"/>
<name>A0AAP0EGF2_9MAGN</name>
<keyword evidence="2" id="KW-1185">Reference proteome</keyword>
<protein>
    <submittedName>
        <fullName evidence="1">Uncharacterized protein</fullName>
    </submittedName>
</protein>
<dbReference type="Proteomes" id="UP001419268">
    <property type="component" value="Unassembled WGS sequence"/>
</dbReference>
<sequence>MYILSLLPFISHSSLSLSSLELQTKPSPLQPSRRRCHPTTIALTLHPVLIVVIAVQPLPLPLASPSLFLFLTVAHLLTDCHSLSPPPYTSPPVVAIPLTSCPSSSKLR</sequence>
<accession>A0AAP0EGF2</accession>
<reference evidence="1 2" key="1">
    <citation type="submission" date="2024-01" db="EMBL/GenBank/DDBJ databases">
        <title>Genome assemblies of Stephania.</title>
        <authorList>
            <person name="Yang L."/>
        </authorList>
    </citation>
    <scope>NUCLEOTIDE SEQUENCE [LARGE SCALE GENOMIC DNA]</scope>
    <source>
        <strain evidence="1">JXDWG</strain>
        <tissue evidence="1">Leaf</tissue>
    </source>
</reference>
<organism evidence="1 2">
    <name type="scientific">Stephania cephalantha</name>
    <dbReference type="NCBI Taxonomy" id="152367"/>
    <lineage>
        <taxon>Eukaryota</taxon>
        <taxon>Viridiplantae</taxon>
        <taxon>Streptophyta</taxon>
        <taxon>Embryophyta</taxon>
        <taxon>Tracheophyta</taxon>
        <taxon>Spermatophyta</taxon>
        <taxon>Magnoliopsida</taxon>
        <taxon>Ranunculales</taxon>
        <taxon>Menispermaceae</taxon>
        <taxon>Menispermoideae</taxon>
        <taxon>Cissampelideae</taxon>
        <taxon>Stephania</taxon>
    </lineage>
</organism>